<dbReference type="GO" id="GO:0006623">
    <property type="term" value="P:protein targeting to vacuole"/>
    <property type="evidence" value="ECO:0007669"/>
    <property type="project" value="TreeGrafter"/>
</dbReference>
<feature type="region of interest" description="Disordered" evidence="4">
    <location>
        <begin position="2448"/>
        <end position="2470"/>
    </location>
</feature>
<feature type="compositionally biased region" description="Low complexity" evidence="4">
    <location>
        <begin position="573"/>
        <end position="586"/>
    </location>
</feature>
<feature type="region of interest" description="Disordered" evidence="4">
    <location>
        <begin position="1724"/>
        <end position="1797"/>
    </location>
</feature>
<dbReference type="PANTHER" id="PTHR16166:SF93">
    <property type="entry name" value="INTERMEMBRANE LIPID TRANSFER PROTEIN VPS13"/>
    <property type="match status" value="1"/>
</dbReference>
<comment type="caution">
    <text evidence="6">The sequence shown here is derived from an EMBL/GenBank/DDBJ whole genome shotgun (WGS) entry which is preliminary data.</text>
</comment>
<evidence type="ECO:0000256" key="4">
    <source>
        <dbReference type="SAM" id="MobiDB-lite"/>
    </source>
</evidence>
<feature type="compositionally biased region" description="Polar residues" evidence="4">
    <location>
        <begin position="1765"/>
        <end position="1789"/>
    </location>
</feature>
<dbReference type="EMBL" id="DAKRPA010000177">
    <property type="protein sequence ID" value="DAZ96140.1"/>
    <property type="molecule type" value="Genomic_DNA"/>
</dbReference>
<dbReference type="Pfam" id="PF00787">
    <property type="entry name" value="PX"/>
    <property type="match status" value="1"/>
</dbReference>
<feature type="region of interest" description="Disordered" evidence="4">
    <location>
        <begin position="2693"/>
        <end position="2730"/>
    </location>
</feature>
<dbReference type="Pfam" id="PF12624">
    <property type="entry name" value="VPS13_N"/>
    <property type="match status" value="2"/>
</dbReference>
<dbReference type="InterPro" id="IPR026854">
    <property type="entry name" value="VPS13_N"/>
</dbReference>
<name>A0AAV2YMD4_9STRA</name>
<keyword evidence="7" id="KW-1185">Reference proteome</keyword>
<feature type="compositionally biased region" description="Basic residues" evidence="4">
    <location>
        <begin position="3634"/>
        <end position="3644"/>
    </location>
</feature>
<evidence type="ECO:0000256" key="2">
    <source>
        <dbReference type="ARBA" id="ARBA00022448"/>
    </source>
</evidence>
<dbReference type="GO" id="GO:0035091">
    <property type="term" value="F:phosphatidylinositol binding"/>
    <property type="evidence" value="ECO:0007669"/>
    <property type="project" value="InterPro"/>
</dbReference>
<feature type="region of interest" description="Disordered" evidence="4">
    <location>
        <begin position="1295"/>
        <end position="1319"/>
    </location>
</feature>
<dbReference type="InterPro" id="IPR036034">
    <property type="entry name" value="PDZ_sf"/>
</dbReference>
<dbReference type="PROSITE" id="PS50195">
    <property type="entry name" value="PX"/>
    <property type="match status" value="1"/>
</dbReference>
<reference evidence="6" key="1">
    <citation type="submission" date="2022-11" db="EMBL/GenBank/DDBJ databases">
        <authorList>
            <person name="Morgan W.R."/>
            <person name="Tartar A."/>
        </authorList>
    </citation>
    <scope>NUCLEOTIDE SEQUENCE</scope>
    <source>
        <strain evidence="6">ARSEF 373</strain>
    </source>
</reference>
<feature type="compositionally biased region" description="Low complexity" evidence="4">
    <location>
        <begin position="3910"/>
        <end position="3922"/>
    </location>
</feature>
<evidence type="ECO:0000256" key="1">
    <source>
        <dbReference type="ARBA" id="ARBA00006545"/>
    </source>
</evidence>
<proteinExistence type="inferred from homology"/>
<protein>
    <recommendedName>
        <fullName evidence="5">PX domain-containing protein</fullName>
    </recommendedName>
</protein>
<feature type="region of interest" description="Disordered" evidence="4">
    <location>
        <begin position="564"/>
        <end position="597"/>
    </location>
</feature>
<evidence type="ECO:0000259" key="5">
    <source>
        <dbReference type="PROSITE" id="PS50195"/>
    </source>
</evidence>
<dbReference type="GO" id="GO:0006869">
    <property type="term" value="P:lipid transport"/>
    <property type="evidence" value="ECO:0007669"/>
    <property type="project" value="UniProtKB-KW"/>
</dbReference>
<dbReference type="Pfam" id="PF25037">
    <property type="entry name" value="VPS13_C"/>
    <property type="match status" value="1"/>
</dbReference>
<feature type="region of interest" description="Disordered" evidence="4">
    <location>
        <begin position="1343"/>
        <end position="1366"/>
    </location>
</feature>
<dbReference type="InterPro" id="IPR009543">
    <property type="entry name" value="VPS13_VAB"/>
</dbReference>
<dbReference type="PANTHER" id="PTHR16166">
    <property type="entry name" value="VACUOLAR PROTEIN SORTING-ASSOCIATED PROTEIN VPS13"/>
    <property type="match status" value="1"/>
</dbReference>
<dbReference type="InterPro" id="IPR026847">
    <property type="entry name" value="VPS13"/>
</dbReference>
<keyword evidence="3" id="KW-0445">Lipid transport</keyword>
<comment type="similarity">
    <text evidence="1">Belongs to the VPS13 family.</text>
</comment>
<dbReference type="InterPro" id="IPR001683">
    <property type="entry name" value="PX_dom"/>
</dbReference>
<dbReference type="SMART" id="SM00312">
    <property type="entry name" value="PX"/>
    <property type="match status" value="1"/>
</dbReference>
<feature type="region of interest" description="Disordered" evidence="4">
    <location>
        <begin position="2029"/>
        <end position="2050"/>
    </location>
</feature>
<keyword evidence="2" id="KW-0813">Transport</keyword>
<reference evidence="6" key="2">
    <citation type="journal article" date="2023" name="Microbiol Resour">
        <title>Decontamination and Annotation of the Draft Genome Sequence of the Oomycete Lagenidium giganteum ARSEF 373.</title>
        <authorList>
            <person name="Morgan W.R."/>
            <person name="Tartar A."/>
        </authorList>
    </citation>
    <scope>NUCLEOTIDE SEQUENCE</scope>
    <source>
        <strain evidence="6">ARSEF 373</strain>
    </source>
</reference>
<dbReference type="Pfam" id="PF25036">
    <property type="entry name" value="VPS13_VAB"/>
    <property type="match status" value="1"/>
</dbReference>
<evidence type="ECO:0000256" key="3">
    <source>
        <dbReference type="ARBA" id="ARBA00023055"/>
    </source>
</evidence>
<sequence>MYFQRYLPVVLDAVLGNYVKNIDPDALRISVWNGQVEVDTVELNPDGFPLPPEFRLVKGTLHHVRVSMPWTNLANEPVSVEVKGISLLLEVCDRQAAAAGEAGAAEPTEQQRRDVVKRKRATIEAIEKATAAGTGKKDPNQDSAANGWTQSFLFKLLVKLLDNVQVHVQHIHVRVEDRVSDPRQPFALGMTLESFIMKSADEGWNYTMVVRGGSDKSSTCLRKKLDMNKFGIYSSLPLVPVPASALDDSFAFAKLMQMNFWSAETNPLVSKAQFPSLFRPRDYIVEPLTMSIKLTVNDGNTKLPLTHQELSDRVISRLGTVWMVETIEAIGDRDWEEFVRVMPKLAGGRKYTLSFVYSEAWAVARDLVEEEDSIPSVEDFKIALSSCLQWPLREVERLEDSIIKYRAAVVHVMEEKSTYIDATTNVDQINVSLKRDQYLTALSLISFVSTKQRHRRYSKFRPAENVIGHARLWWQFAIAAVILDVRERNGRVDWEEEETRKRQRQLYKQLYQATQTPPALRSTRWKDVKNDELDIEMATLEHALDVKELLRLRSAARREMIQEKQAEATKVPSSGVAQSVASGSSEKPPPPPPASSRLWSYATWLTSGITTTAQPNVDSTMSVPENDGELHWSDQDTRELFDVIDFHPDSGLSDPIASVNTERHIWYRCRLTLGKGSMRLSNSRHERASVQSFFQSSDSDLLLHARLEEVDLQLLFRRKSFELDLSVGDAAVSEESDGGFTEIDVPRRFLLKRMAADDVLKYHPVNVSRLMTGIRLRHCEKDLPLFSISLQYAYPESQETTPGDMNAQAASSDVYTAPATVSIGVVLQAVQCNINLPFILRVLLFFTRPKNVNLEALDRSARQQAQNLRRFSASQLQHAVTSRTKVLLSLDMISPLLVVTPVREKYSSIPASSLVVFLGHLRAASDLPNEREAIPASIASDDHLYDVIRFSISGIEVQFVNSLNSLRFNDPDPTLQWLHLVEKTSLSFRIFISVAPNDPSITLLKMMGEVESVQFRLSMQSYGALMQLMRSFGENYASLYSAGQDKELQDDDVTTRTFTTLPYPPVSISRENIRVPLHTPAVKHKTEAGSKLSDAELFKLWKRMVCRVTFEVKNIGLQVMLQDHADQGQQVIAASASNITTSFSMRTYTWKLDFGLGAVGVKELHLDANGGEMWRRELVSSNSTSGEDNPGDPLVQVAATCVNTSAPLPEKADIQSLISDTPIGGPRNAPLLQDCRLTWLTVDACMRKLTVNFHQEPLAQMFLFFYRGSVDSVPIDEASELNDRLTEGTVQYLLEEEEPRSSDGAAIPETESDIGRSYNGGGQLSHKIGAWVASSLRGAYRANSPGHHHADLTDDPETSQPNDTSQPATIQVCFRAEGLTLNMHLESADPTTAEPFASLKTKEFCCCAQKFPTSLLVSAYLTSLKVYDMSLQDPELQQIVSHAAVKKSAVTIPGDAGHIPDAAAVTRALDEVPSVFTFVGQLFGADRIQEAWHPGYCNHFVVRIHSPRMRFLYRFVDDLRRYFFHGSLLKTVMGELFQDQSQKHWEGDFQLSRRKPDKTSSSFRREFIMASADVVSYFPLLDVQVLDAVIEMPPHRMSSEALVLRFDEFSLSNQHVLTQYKDLSDRVMAKVLLNSMLTQLKLQLRTLRVVSRIFVDPSDITKLGSINEHSVLGSTDTRIDVNLGAQDAITFEVHCSPVRFVCNQEQCAFLLRVPIQNFQERSRLPAAEEPYTTKADMNEESNEPQDASEPESDTQAIDQEKSETSRFSQSPSKLDRVSSAQQLEAPTSDSDSERRLELSVSLPEVSMEMLHGSEGYQPTSSGDLSMKVRGDNGLFSICIVDASDARAGATYGLSSGAITVQLGLGTLQVRDSRSHCTIAPCHRDLLVFNPQHVAEAMSMHFSYERAMADCESEHVNISIRGRSRHHDAEDAIAKSFVGDFSSFHRSVSMKSSSLHKSSGFTASRSVSGFLHSFSVDCESVASSAAKAELTTQIQLSASIAGFRITPSNIHYDIASFLERAVALDYSIKSSSPDAVPDISPTEGDPSSRLESTPVAIPAATHISIDFSLGTSSLVLVEDVHDENSRAVVVSWGADVALAMIRHHAPTKQLHDRLGVSLQLSNVRATAQQNDAAQTNDSGPVEAAADCLKEINVEGKVRYDFAMEVLQLRMKVDRVIELRFGYLDCMTVVRAIGGIISDEEVMRPGAHERRSSTSSVGSAPPFPMVAAPQQLMVEFKAPKDTRKAIKYGESTVTIAGAAFSDKIRQCAVGIYNSAWGNRYLVLPLTNAEKKLVTTARFRVLPCEDSKRQLGDVVCYGDRVMLQIVSQESPTREVYVSKYDQLGATGYLGPDGAAGVFKTTIWRYEGSVFNLDRGVVHDNDEFVLEELTLYRSFSKQRRRVLGPMARTGMNAQPEMNSHHVDSGSGGYLMFNGVGDAPLALKMVVVSDCQQEQEGESKENDPQRLASKAQATKPARAEVRGVQSMEFILPGVNATIVNDFNNMLLPLLHFHASMLTAEARGWLSSKFSVLVALRLEVQAYNSQLAVWEPMIEDFGVDLALHWNGGVVCEVCKGANPSKVECKRFPTCLFHPQRSEVFSRAFANAAEAQRFISRELLDKGTNIDGNEGHEFVLTTSGGINVNASRNIVNVLLRFYSLVVRASTHGDGIKPRLGPFIYVDNHSGIAFAFAHQHPQQFDASTVEPQNIRSTSTEGDSDVGLDPAPNGLEDTDQQRVSFRQRAWSRRRLSTMQSMISTSTNVKWVEVSNGQKIPTNIVAHEAPAGSLTSPLRRLLWLKPLAPTGKPIPVPIGYLNRSYLHLESAEGSNMWGSQSIICETVAEQGTLVLRLRSKVQIVNFLNVAVETTYNGELSESIAPSGQAPHFIPIQYIEGGTVTFRPVLSDGKLQPSKNFQVAALINSQTGAKGRDVDGIGGLSYRRVLTFYWSEHPRVNAGGDTGSFWARAAFQVLMTVSRKSERHETIVTLRAPITLENLLPYSLSFRLFCLRAEEDVKRFHNTVGCSAVGGEVAPSKNAHISEVDLFPDEADSTNDNASAFQPSVVVLTMAIPEIGLKTFSPVSKHAIIYGSQRVGRRIELRAESDESHECQPLLVCFEISPVERLTSFKSGSVAPVICRIFSEYWIVDRSDLRLSFSVAGGRRIFRDKSTERSHVQMLSFPVEESQPMLCAHAEDYGLKSQAFDVGTVGLRGEVLIPGASVARSALPSITESSQLVPTNQLLELGVMVDQVPGKFTRTKMVTFVPRYHLINLSDEFEIHIRQEKTSFSSGVGLAISAQSSRPFHWQDADNPKRIQVRFARKDSEGSSYVSAWTAPFELSTVGNFVLRVKKKLQAAPGPFKGCFEPSLPPYAKSSMQLMDGTTNAEEVDTDRRLQVSIEVHDPSVHVYMREEEDIMGPDSVERPLSTFVPYKIKNECCGLELLVWQKSTTADESGIGYEGPDRVLPFHTAEYIPYTFSVSLELTVQVRRVAGLDSATLGLFKTENVASSSSDLAQVSFGLGNECLASIDVNMGKLGRLPAVEVVDAKKKRRLWLTVVLDGTSKTLLVTDLLPGGSDEHKRRRRTALLRTWKRYNAAILSLSHLLQCGASENAQRNGGDRESPQARTKKRVHFEKEASTSPNERVKAKRNKSRRRASQGEDELNSRIVIGVQLVGIQHLEDVYQSKNRSDFTSYNPEVELCLKSPEQEARHTMQGQSSSAFPLWLPERGGSIASMMAMIVPQRTKDVFLDITVREADRFFGNSIMAKVDVHLHEYLAQLSKTSGSEVVDILVPMNEAVQHVGCGSTDHVMKTMFHLRVCGYQIRDDMSTAELSNPEIWRGFRQRALSEELDRITECKNALKLALEKESVEITSTTGSGSRALLQMLAKMAAAKSVDNELMRGDGSSEPDRPLRSPDSKRDSVVSATTDDTSSDSLFEEMGDEVRLAIVLINATNLQITKKYLPRKEDQGPKIYCTVSFRDSTRCAMSSVAKISAASTNPTPHELQRVETFKFPKKGDLGLGLVYRSGKVIVQGIGCAGVCGSLVIQGKLCVGDIIVAVNNKSIVNLHKNASFSAISMAKHGDDEKSEFSLSFVHPEPVRPRRSISMKHSEKEGDDSATKFDVEWNRRVEFLDAKQRDREEEKRGTTAHIRLFIRDEMSDHGLSSSQESSVVPFLYFFGDDATMDHLDHSKRDSRFDRLLGECWVPVSPRTAGTSSSNSLNERVCALYAAGGEGSAFEIIGELRLALKWEVVSAMDLMTKKDSVVFLAQIEIPRITVSIIDDGSIPPTSASSSVIGPSFTTSEAREVLCASISDQRASAGLQITYSALSDQRHVINARFGHLQVDNQLLETSYPVLLRPVRLEDWQYDEDRSDSPGSEPNLLPTFQFMTVFSVQPSVVQFDYMFAQMQEIDVKIEDAALVALAQAFSGVEWSLLASPSADIMSPKEGRGGILEQLQTGKWAATSDLPAAVASSYTGSTKVLLKWLLLCPIKINVTFTSTTDRAMLLSILSPDMSSALRTLISAAAALVSNLDEAPIKIPEFYVENLFDTTHTLAFYVFRHYIHHGLRSWYRIMGSVDFLGNPIGLVSTLGTGVKDFFYTPAQMLLEDENGLRIENLRTGMTKGSMSLLRNTAMGIFHTTGKITETLGKGVALLAMDDQYNIQRQRRTQQQKGRVNDLGDALTEGSKGLIGGVWDGIKGVVAAPVRGAEEDGAGGFVLGIGKGFAGLIVKPTAGFLDLLTTLSKGAKSSAAAIDGGAGGDHLSATTRVRLPRRFCSDSVLVDYSEREARGQAILMLTGLDATDDYVFHIDCGKESTHSGLVMLTDKRIVCLSPRSWQKLWEVALDSSLDVVIAGVLMRIGQTKSANKTYNIECNDEISAKNFKSAVEYTRLDISAARYMLLNMEKGQEVKKRANGRRFITDRGDEDESMNLTMLMENAQDTLVNGLTSEDLSAQPLRSSRTVSPREQRRPRERACTPNHILFLLPLHMIRGTCCIAVSLNLVVYDRLLSFGVYQIQVYGGPYQWTVFRRFSEFRQLYARLEESEHDMTSLPQLPSRTILPSTRDVVAHRRQESLSVFLQACIMHSSVCRSAVVLDFLTRDAKEVRVSLPPLSPTHQQPLEVDE</sequence>
<dbReference type="InterPro" id="IPR036871">
    <property type="entry name" value="PX_dom_sf"/>
</dbReference>
<feature type="domain" description="PX" evidence="5">
    <location>
        <begin position="4977"/>
        <end position="5090"/>
    </location>
</feature>
<feature type="region of interest" description="Disordered" evidence="4">
    <location>
        <begin position="3599"/>
        <end position="3649"/>
    </location>
</feature>
<dbReference type="SUPFAM" id="SSF64268">
    <property type="entry name" value="PX domain"/>
    <property type="match status" value="1"/>
</dbReference>
<feature type="compositionally biased region" description="Basic and acidic residues" evidence="4">
    <location>
        <begin position="3895"/>
        <end position="3909"/>
    </location>
</feature>
<evidence type="ECO:0000313" key="6">
    <source>
        <dbReference type="EMBL" id="DAZ96140.1"/>
    </source>
</evidence>
<evidence type="ECO:0000313" key="7">
    <source>
        <dbReference type="Proteomes" id="UP001146120"/>
    </source>
</evidence>
<accession>A0AAV2YMD4</accession>
<dbReference type="SUPFAM" id="SSF50156">
    <property type="entry name" value="PDZ domain-like"/>
    <property type="match status" value="1"/>
</dbReference>
<dbReference type="Proteomes" id="UP001146120">
    <property type="component" value="Unassembled WGS sequence"/>
</dbReference>
<gene>
    <name evidence="6" type="ORF">N0F65_008719</name>
</gene>
<dbReference type="GO" id="GO:0045053">
    <property type="term" value="P:protein retention in Golgi apparatus"/>
    <property type="evidence" value="ECO:0007669"/>
    <property type="project" value="TreeGrafter"/>
</dbReference>
<organism evidence="6 7">
    <name type="scientific">Lagenidium giganteum</name>
    <dbReference type="NCBI Taxonomy" id="4803"/>
    <lineage>
        <taxon>Eukaryota</taxon>
        <taxon>Sar</taxon>
        <taxon>Stramenopiles</taxon>
        <taxon>Oomycota</taxon>
        <taxon>Peronosporomycetes</taxon>
        <taxon>Pythiales</taxon>
        <taxon>Pythiaceae</taxon>
    </lineage>
</organism>
<dbReference type="CDD" id="cd06093">
    <property type="entry name" value="PX_domain"/>
    <property type="match status" value="1"/>
</dbReference>
<dbReference type="Gene3D" id="3.30.1520.10">
    <property type="entry name" value="Phox-like domain"/>
    <property type="match status" value="1"/>
</dbReference>
<feature type="compositionally biased region" description="Acidic residues" evidence="4">
    <location>
        <begin position="1738"/>
        <end position="1752"/>
    </location>
</feature>
<feature type="compositionally biased region" description="Polar residues" evidence="4">
    <location>
        <begin position="2693"/>
        <end position="2708"/>
    </location>
</feature>
<dbReference type="InterPro" id="IPR056748">
    <property type="entry name" value="VPS13-like_C"/>
</dbReference>
<feature type="region of interest" description="Disordered" evidence="4">
    <location>
        <begin position="3885"/>
        <end position="3923"/>
    </location>
</feature>